<dbReference type="KEGG" id="uth:DKZ56_10945"/>
<accession>A0A4P6UU63</accession>
<dbReference type="InterPro" id="IPR020845">
    <property type="entry name" value="AMP-binding_CS"/>
</dbReference>
<evidence type="ECO:0000256" key="3">
    <source>
        <dbReference type="ARBA" id="ARBA00022741"/>
    </source>
</evidence>
<dbReference type="SUPFAM" id="SSF56801">
    <property type="entry name" value="Acetyl-CoA synthetase-like"/>
    <property type="match status" value="1"/>
</dbReference>
<dbReference type="InterPro" id="IPR000873">
    <property type="entry name" value="AMP-dep_synth/lig_dom"/>
</dbReference>
<dbReference type="NCBIfam" id="NF002937">
    <property type="entry name" value="PRK03584.1"/>
    <property type="match status" value="1"/>
</dbReference>
<evidence type="ECO:0000259" key="5">
    <source>
        <dbReference type="Pfam" id="PF00501"/>
    </source>
</evidence>
<evidence type="ECO:0000313" key="8">
    <source>
        <dbReference type="EMBL" id="QBK26337.1"/>
    </source>
</evidence>
<evidence type="ECO:0000313" key="9">
    <source>
        <dbReference type="Proteomes" id="UP000291151"/>
    </source>
</evidence>
<dbReference type="InterPro" id="IPR045851">
    <property type="entry name" value="AMP-bd_C_sf"/>
</dbReference>
<dbReference type="AlphaFoldDB" id="A0A4P6UU63"/>
<keyword evidence="3" id="KW-0547">Nucleotide-binding</keyword>
<keyword evidence="4" id="KW-0067">ATP-binding</keyword>
<gene>
    <name evidence="8" type="ORF">DKZ56_10945</name>
</gene>
<comment type="similarity">
    <text evidence="1">Belongs to the ATP-dependent AMP-binding enzyme family.</text>
</comment>
<dbReference type="InterPro" id="IPR032387">
    <property type="entry name" value="ACAS_N"/>
</dbReference>
<organism evidence="8 9">
    <name type="scientific">Ureibacillus thermophilus</name>
    <dbReference type="NCBI Taxonomy" id="367743"/>
    <lineage>
        <taxon>Bacteria</taxon>
        <taxon>Bacillati</taxon>
        <taxon>Bacillota</taxon>
        <taxon>Bacilli</taxon>
        <taxon>Bacillales</taxon>
        <taxon>Caryophanaceae</taxon>
        <taxon>Ureibacillus</taxon>
    </lineage>
</organism>
<reference evidence="8 9" key="1">
    <citation type="submission" date="2019-02" db="EMBL/GenBank/DDBJ databases">
        <title>Ureibacillus thermophilus.</title>
        <authorList>
            <person name="Sunny J.S."/>
            <person name="Natarajan A."/>
            <person name="Saleena L.M."/>
        </authorList>
    </citation>
    <scope>NUCLEOTIDE SEQUENCE [LARGE SCALE GENOMIC DNA]</scope>
    <source>
        <strain evidence="8 9">LM102</strain>
    </source>
</reference>
<dbReference type="GO" id="GO:0006629">
    <property type="term" value="P:lipid metabolic process"/>
    <property type="evidence" value="ECO:0007669"/>
    <property type="project" value="InterPro"/>
</dbReference>
<dbReference type="PANTHER" id="PTHR42921:SF1">
    <property type="entry name" value="ACETOACETYL-COA SYNTHETASE"/>
    <property type="match status" value="1"/>
</dbReference>
<dbReference type="EMBL" id="CP036528">
    <property type="protein sequence ID" value="QBK26337.1"/>
    <property type="molecule type" value="Genomic_DNA"/>
</dbReference>
<dbReference type="Gene3D" id="3.30.300.30">
    <property type="match status" value="1"/>
</dbReference>
<name>A0A4P6UU63_9BACL</name>
<dbReference type="Pfam" id="PF00501">
    <property type="entry name" value="AMP-binding"/>
    <property type="match status" value="1"/>
</dbReference>
<protein>
    <submittedName>
        <fullName evidence="8">Acetoacetate--CoA ligase</fullName>
        <ecNumber evidence="8">6.2.1.16</ecNumber>
    </submittedName>
</protein>
<evidence type="ECO:0000256" key="1">
    <source>
        <dbReference type="ARBA" id="ARBA00006432"/>
    </source>
</evidence>
<dbReference type="EC" id="6.2.1.16" evidence="8"/>
<feature type="domain" description="AMP-binding enzyme C-terminal" evidence="6">
    <location>
        <begin position="542"/>
        <end position="616"/>
    </location>
</feature>
<dbReference type="GO" id="GO:0005524">
    <property type="term" value="F:ATP binding"/>
    <property type="evidence" value="ECO:0007669"/>
    <property type="project" value="UniProtKB-KW"/>
</dbReference>
<feature type="domain" description="Acetyl-coenzyme A synthetase N-terminal" evidence="7">
    <location>
        <begin position="42"/>
        <end position="94"/>
    </location>
</feature>
<dbReference type="Pfam" id="PF13193">
    <property type="entry name" value="AMP-binding_C"/>
    <property type="match status" value="1"/>
</dbReference>
<dbReference type="GO" id="GO:0030729">
    <property type="term" value="F:acetoacetate-CoA ligase activity"/>
    <property type="evidence" value="ECO:0007669"/>
    <property type="project" value="UniProtKB-EC"/>
</dbReference>
<sequence length="659" mass="74842">MVSVIEGTLLYKADENKIENSEYSRYKKWLKEKYGLEFESHQALWEWSTTETEAFWKSIWEYGKIIHSKPYDSVLSGEKMPFFKWFQNAHLNYVDQVFRHKEQKGPAIIYKSENQKTQSISWSDLYENVATLAKYMKFIGIQKGDRVVAYAPNIPETVISFLACASIGAVWAVASPDFGLNSVVDRFKQVEPKLLIAVNGYQYNGKVYEKLDTIQHLLEEIPSIEHCIIIQNVGEKPALKSSNTVHWEDALKDRTNEIESEQVEFSHPLWILYSSGTTGLPKPIVHSHGGIIVEHIKTLQIEADLGKDDRFFWFTTTGWMMWNILVSGLMTGSTIVLYDGSPSYPNLSALWAYAEEVGITVFGTSAPFIDICFKHNFQPNSYFKFPKLRTVLSTGSPLSAACFKWVYDAVKQDVLLVSISGGTDVCTGFVGGNISLPVRAGILPSRSLGVKAESYDEEGNSIIGSVGELVITKPMPSMPIYFWGDEDFSRYLDSYFSTFPNVWRHGDWIQIHEDGCCIIFGRSDATINRSGVRMGTSEIYKIVESFPEILDSLVVDLEYKDRPTCLSLFIVMQEPDKLNDELNQKICDAIRENLSPRFVPDRIHVIQEVPKTLNGKKLEVPIRKILLGMPLEKSINRDAMANPKSLDYFIELSKSYHTN</sequence>
<dbReference type="PROSITE" id="PS00455">
    <property type="entry name" value="AMP_BINDING"/>
    <property type="match status" value="1"/>
</dbReference>
<dbReference type="InterPro" id="IPR025110">
    <property type="entry name" value="AMP-bd_C"/>
</dbReference>
<proteinExistence type="inferred from homology"/>
<dbReference type="RefSeq" id="WP_208650028.1">
    <property type="nucleotide sequence ID" value="NZ_CP036528.1"/>
</dbReference>
<keyword evidence="2 8" id="KW-0436">Ligase</keyword>
<dbReference type="InterPro" id="IPR005914">
    <property type="entry name" value="Acac_CoA_synth"/>
</dbReference>
<evidence type="ECO:0000259" key="6">
    <source>
        <dbReference type="Pfam" id="PF13193"/>
    </source>
</evidence>
<evidence type="ECO:0000259" key="7">
    <source>
        <dbReference type="Pfam" id="PF16177"/>
    </source>
</evidence>
<keyword evidence="9" id="KW-1185">Reference proteome</keyword>
<dbReference type="NCBIfam" id="TIGR01217">
    <property type="entry name" value="ac_ac_CoA_syn"/>
    <property type="match status" value="1"/>
</dbReference>
<dbReference type="Pfam" id="PF16177">
    <property type="entry name" value="ACAS_N"/>
    <property type="match status" value="1"/>
</dbReference>
<dbReference type="InterPro" id="IPR042099">
    <property type="entry name" value="ANL_N_sf"/>
</dbReference>
<dbReference type="Gene3D" id="3.40.50.12780">
    <property type="entry name" value="N-terminal domain of ligase-like"/>
    <property type="match status" value="1"/>
</dbReference>
<evidence type="ECO:0000256" key="2">
    <source>
        <dbReference type="ARBA" id="ARBA00022598"/>
    </source>
</evidence>
<dbReference type="PANTHER" id="PTHR42921">
    <property type="entry name" value="ACETOACETYL-COA SYNTHETASE"/>
    <property type="match status" value="1"/>
</dbReference>
<evidence type="ECO:0000256" key="4">
    <source>
        <dbReference type="ARBA" id="ARBA00022840"/>
    </source>
</evidence>
<feature type="domain" description="AMP-dependent synthetase/ligase" evidence="5">
    <location>
        <begin position="105"/>
        <end position="475"/>
    </location>
</feature>
<dbReference type="Proteomes" id="UP000291151">
    <property type="component" value="Chromosome"/>
</dbReference>